<comment type="caution">
    <text evidence="1">The sequence shown here is derived from an EMBL/GenBank/DDBJ whole genome shotgun (WGS) entry which is preliminary data.</text>
</comment>
<dbReference type="EMBL" id="JAIWYP010000008">
    <property type="protein sequence ID" value="KAH3783973.1"/>
    <property type="molecule type" value="Genomic_DNA"/>
</dbReference>
<organism evidence="1 2">
    <name type="scientific">Dreissena polymorpha</name>
    <name type="common">Zebra mussel</name>
    <name type="synonym">Mytilus polymorpha</name>
    <dbReference type="NCBI Taxonomy" id="45954"/>
    <lineage>
        <taxon>Eukaryota</taxon>
        <taxon>Metazoa</taxon>
        <taxon>Spiralia</taxon>
        <taxon>Lophotrochozoa</taxon>
        <taxon>Mollusca</taxon>
        <taxon>Bivalvia</taxon>
        <taxon>Autobranchia</taxon>
        <taxon>Heteroconchia</taxon>
        <taxon>Euheterodonta</taxon>
        <taxon>Imparidentia</taxon>
        <taxon>Neoheterodontei</taxon>
        <taxon>Myida</taxon>
        <taxon>Dreissenoidea</taxon>
        <taxon>Dreissenidae</taxon>
        <taxon>Dreissena</taxon>
    </lineage>
</organism>
<gene>
    <name evidence="1" type="ORF">DPMN_161923</name>
</gene>
<name>A0A9D4ERC0_DREPO</name>
<evidence type="ECO:0000313" key="2">
    <source>
        <dbReference type="Proteomes" id="UP000828390"/>
    </source>
</evidence>
<accession>A0A9D4ERC0</accession>
<keyword evidence="2" id="KW-1185">Reference proteome</keyword>
<reference evidence="1" key="1">
    <citation type="journal article" date="2019" name="bioRxiv">
        <title>The Genome of the Zebra Mussel, Dreissena polymorpha: A Resource for Invasive Species Research.</title>
        <authorList>
            <person name="McCartney M.A."/>
            <person name="Auch B."/>
            <person name="Kono T."/>
            <person name="Mallez S."/>
            <person name="Zhang Y."/>
            <person name="Obille A."/>
            <person name="Becker A."/>
            <person name="Abrahante J.E."/>
            <person name="Garbe J."/>
            <person name="Badalamenti J.P."/>
            <person name="Herman A."/>
            <person name="Mangelson H."/>
            <person name="Liachko I."/>
            <person name="Sullivan S."/>
            <person name="Sone E.D."/>
            <person name="Koren S."/>
            <person name="Silverstein K.A.T."/>
            <person name="Beckman K.B."/>
            <person name="Gohl D.M."/>
        </authorList>
    </citation>
    <scope>NUCLEOTIDE SEQUENCE</scope>
    <source>
        <strain evidence="1">Duluth1</strain>
        <tissue evidence="1">Whole animal</tissue>
    </source>
</reference>
<dbReference type="Proteomes" id="UP000828390">
    <property type="component" value="Unassembled WGS sequence"/>
</dbReference>
<dbReference type="AlphaFoldDB" id="A0A9D4ERC0"/>
<evidence type="ECO:0000313" key="1">
    <source>
        <dbReference type="EMBL" id="KAH3783973.1"/>
    </source>
</evidence>
<reference evidence="1" key="2">
    <citation type="submission" date="2020-11" db="EMBL/GenBank/DDBJ databases">
        <authorList>
            <person name="McCartney M.A."/>
            <person name="Auch B."/>
            <person name="Kono T."/>
            <person name="Mallez S."/>
            <person name="Becker A."/>
            <person name="Gohl D.M."/>
            <person name="Silverstein K.A.T."/>
            <person name="Koren S."/>
            <person name="Bechman K.B."/>
            <person name="Herman A."/>
            <person name="Abrahante J.E."/>
            <person name="Garbe J."/>
        </authorList>
    </citation>
    <scope>NUCLEOTIDE SEQUENCE</scope>
    <source>
        <strain evidence="1">Duluth1</strain>
        <tissue evidence="1">Whole animal</tissue>
    </source>
</reference>
<protein>
    <submittedName>
        <fullName evidence="1">Uncharacterized protein</fullName>
    </submittedName>
</protein>
<proteinExistence type="predicted"/>
<sequence length="524" mass="62241">MKHAERVCEWRWIIWVKRVGMWVEQKEIWLEYQEDGEGYVLGYLARGIFGRVCDWRFCGWIMKKGYLHEGNGMWVIHDGRVEHEGRVGYVNEWIMRHEGMGIWMELDDRLCGCRMKKGHGMWVKMKHECWIIRDLWFDHEEYRGRVRVCGLSMRHKHEGRRMWVQHDIMVRDMMGMWVINEVGRGTSMMVMWVENKGRGGWEDHEGRHDGGVCGWDMTIGYYGWSMRGMLVGNDGYEGGKIRRMEHERWVMWDDGRLCGWIIRLGYVDGGKECLSVESLSRECGLRMRGISLKYVTRIMWMVHEDTCYWWNMVVVYFMWVEHDGSLCGWSMRGFRGWVCGCSIRAGYGMWVVYDGRGMWMVLVARSRLYGWIMMIFGRHEGMVMWVDHEGYVCGCYDDGRLGIWFDHKCKIYVWIIRAHDNMVCRRIMRCTLVDHECTLCGRSIRGKGMWLEDEAWGMGRVYVWSTRGRVCGLSIRVDNDGWILGLSIKKGMLMENEGEFYVLEHDGREYILTPRRGINMKPNG</sequence>